<keyword evidence="1" id="KW-0472">Membrane</keyword>
<comment type="caution">
    <text evidence="2">The sequence shown here is derived from an EMBL/GenBank/DDBJ whole genome shotgun (WGS) entry which is preliminary data.</text>
</comment>
<dbReference type="RefSeq" id="WP_258569326.1">
    <property type="nucleotide sequence ID" value="NZ_JAKUDN010000002.1"/>
</dbReference>
<protein>
    <recommendedName>
        <fullName evidence="4">Macro domain-containing protein</fullName>
    </recommendedName>
</protein>
<keyword evidence="3" id="KW-1185">Reference proteome</keyword>
<proteinExistence type="predicted"/>
<organism evidence="2 3">
    <name type="scientific">Candidatus Synchoanobacter obligatus</name>
    <dbReference type="NCBI Taxonomy" id="2919597"/>
    <lineage>
        <taxon>Bacteria</taxon>
        <taxon>Pseudomonadati</taxon>
        <taxon>Pseudomonadota</taxon>
        <taxon>Gammaproteobacteria</taxon>
        <taxon>Candidatus Comchoanobacterales</taxon>
        <taxon>Candidatus Comchoanobacteraceae</taxon>
        <taxon>Candidatus Synchoanobacter</taxon>
    </lineage>
</organism>
<reference evidence="2 3" key="1">
    <citation type="journal article" date="2022" name="Nat. Microbiol.">
        <title>The microbiome of a bacterivorous marine choanoflagellate contains a resource-demanding obligate bacterial associate.</title>
        <authorList>
            <person name="Needham D.M."/>
            <person name="Poirier C."/>
            <person name="Bachy C."/>
            <person name="George E.E."/>
            <person name="Wilken S."/>
            <person name="Yung C.C.M."/>
            <person name="Limardo A.J."/>
            <person name="Morando M."/>
            <person name="Sudek L."/>
            <person name="Malmstrom R.R."/>
            <person name="Keeling P.J."/>
            <person name="Santoro A.E."/>
            <person name="Worden A.Z."/>
        </authorList>
    </citation>
    <scope>NUCLEOTIDE SEQUENCE [LARGE SCALE GENOMIC DNA]</scope>
    <source>
        <strain evidence="2 3">Comchoano-2</strain>
    </source>
</reference>
<accession>A0ABT1L4W5</accession>
<sequence length="306" mass="33754">MEKGYFSKDQHGVFTQFREDVARQRPEIPSTGYANYLHMPASLFGPFSWEAPEDVHTGLNIVAVHAPDFRRRTGSQNIEFASTPEGNKVFAQMVRFQLAAAVEKHLQVMNKKTGLDNSLVLPILGCGAFQGNEQWYAEQYYYVLAQYADQLEQHKTKVHFPWSHESLFQKQLQALVNGTVKPGLTGELHPANRCTMASAAQSSSMIYWVLAAVVLGPVAYAFGAPWWAAGILAVVVLLIGSEVTADVPEIPAAPTAPRVSSVPKTPGEYICDTVLEPLAARTELCSPAIDPHHKHADYLISRHGTR</sequence>
<evidence type="ECO:0000313" key="2">
    <source>
        <dbReference type="EMBL" id="MCP8352217.1"/>
    </source>
</evidence>
<evidence type="ECO:0000313" key="3">
    <source>
        <dbReference type="Proteomes" id="UP001320768"/>
    </source>
</evidence>
<keyword evidence="1" id="KW-0812">Transmembrane</keyword>
<evidence type="ECO:0008006" key="4">
    <source>
        <dbReference type="Google" id="ProtNLM"/>
    </source>
</evidence>
<keyword evidence="1" id="KW-1133">Transmembrane helix</keyword>
<name>A0ABT1L4W5_9GAMM</name>
<dbReference type="Proteomes" id="UP001320768">
    <property type="component" value="Unassembled WGS sequence"/>
</dbReference>
<evidence type="ECO:0000256" key="1">
    <source>
        <dbReference type="SAM" id="Phobius"/>
    </source>
</evidence>
<feature type="transmembrane region" description="Helical" evidence="1">
    <location>
        <begin position="206"/>
        <end position="239"/>
    </location>
</feature>
<dbReference type="EMBL" id="JAKUDN010000002">
    <property type="protein sequence ID" value="MCP8352217.1"/>
    <property type="molecule type" value="Genomic_DNA"/>
</dbReference>
<gene>
    <name evidence="2" type="ORF">MKS91_02810</name>
</gene>